<evidence type="ECO:0000256" key="2">
    <source>
        <dbReference type="ARBA" id="ARBA00012261"/>
    </source>
</evidence>
<dbReference type="AlphaFoldDB" id="W4GGJ7"/>
<dbReference type="SUPFAM" id="SSF50486">
    <property type="entry name" value="FMT C-terminal domain-like"/>
    <property type="match status" value="1"/>
</dbReference>
<dbReference type="VEuPathDB" id="FungiDB:H257_07953"/>
<evidence type="ECO:0000259" key="7">
    <source>
        <dbReference type="Pfam" id="PF02911"/>
    </source>
</evidence>
<keyword evidence="5" id="KW-0648">Protein biosynthesis</keyword>
<dbReference type="InterPro" id="IPR041711">
    <property type="entry name" value="Met-tRNA-FMT_N"/>
</dbReference>
<dbReference type="GO" id="GO:0005739">
    <property type="term" value="C:mitochondrion"/>
    <property type="evidence" value="ECO:0007669"/>
    <property type="project" value="TreeGrafter"/>
</dbReference>
<reference evidence="8" key="1">
    <citation type="submission" date="2013-12" db="EMBL/GenBank/DDBJ databases">
        <title>The Genome Sequence of Aphanomyces astaci APO3.</title>
        <authorList>
            <consortium name="The Broad Institute Genomics Platform"/>
            <person name="Russ C."/>
            <person name="Tyler B."/>
            <person name="van West P."/>
            <person name="Dieguez-Uribeondo J."/>
            <person name="Young S.K."/>
            <person name="Zeng Q."/>
            <person name="Gargeya S."/>
            <person name="Fitzgerald M."/>
            <person name="Abouelleil A."/>
            <person name="Alvarado L."/>
            <person name="Chapman S.B."/>
            <person name="Gainer-Dewar J."/>
            <person name="Goldberg J."/>
            <person name="Griggs A."/>
            <person name="Gujja S."/>
            <person name="Hansen M."/>
            <person name="Howarth C."/>
            <person name="Imamovic A."/>
            <person name="Ireland A."/>
            <person name="Larimer J."/>
            <person name="McCowan C."/>
            <person name="Murphy C."/>
            <person name="Pearson M."/>
            <person name="Poon T.W."/>
            <person name="Priest M."/>
            <person name="Roberts A."/>
            <person name="Saif S."/>
            <person name="Shea T."/>
            <person name="Sykes S."/>
            <person name="Wortman J."/>
            <person name="Nusbaum C."/>
            <person name="Birren B."/>
        </authorList>
    </citation>
    <scope>NUCLEOTIDE SEQUENCE [LARGE SCALE GENOMIC DNA]</scope>
    <source>
        <strain evidence="8">APO3</strain>
    </source>
</reference>
<dbReference type="CDD" id="cd08646">
    <property type="entry name" value="FMT_core_Met-tRNA-FMT_N"/>
    <property type="match status" value="1"/>
</dbReference>
<dbReference type="InterPro" id="IPR011034">
    <property type="entry name" value="Formyl_transferase-like_C_sf"/>
</dbReference>
<evidence type="ECO:0000256" key="5">
    <source>
        <dbReference type="ARBA" id="ARBA00022917"/>
    </source>
</evidence>
<dbReference type="EC" id="2.1.2.9" evidence="2"/>
<name>W4GGJ7_APHAT</name>
<dbReference type="NCBIfam" id="TIGR00460">
    <property type="entry name" value="fmt"/>
    <property type="match status" value="1"/>
</dbReference>
<dbReference type="STRING" id="112090.W4GGJ7"/>
<evidence type="ECO:0000313" key="8">
    <source>
        <dbReference type="EMBL" id="ETV78401.1"/>
    </source>
</evidence>
<accession>W4GGJ7</accession>
<sequence length="387" mass="42837">MMHRFHAATALVTRRSSAFASHLTLRNATTSSPSSPPLRVLFFGTDNISLATLKRLHASMIGQSKATQPPLIQDIEIICPPDKHMGKARHKAPVPVKAFALEHNLVVHHIPDNVKSLKDWAMPPSAAPFDIGVVVSFGYFIHPHMLANVKHGAINMHPSLLPKYRGPAPIPRALLHGDTTTGISVIEIDPLAFDVGRILLQKELPIPPTSTYHSLSAHLAEEGAECVVQVLQDLDEKKKHAVVQDNAVATTAPKIKREHGIVTWNEPQDQLYNMWRAVGETVGVMCAFASKSVMLIEMHVPSVADVAAMETHMATWTSPPHLDQLDAGSFFYDRFYNALWVRTADTKWVVVTKVQPAGRKVFTPADFANQNKLHPRTQYEFDAVLKE</sequence>
<dbReference type="PANTHER" id="PTHR11138">
    <property type="entry name" value="METHIONYL-TRNA FORMYLTRANSFERASE"/>
    <property type="match status" value="1"/>
</dbReference>
<dbReference type="OrthoDB" id="10268103at2759"/>
<protein>
    <recommendedName>
        <fullName evidence="3">Methionyl-tRNA formyltransferase, mitochondrial</fullName>
        <ecNumber evidence="2">2.1.2.9</ecNumber>
    </recommendedName>
</protein>
<dbReference type="SUPFAM" id="SSF53328">
    <property type="entry name" value="Formyltransferase"/>
    <property type="match status" value="1"/>
</dbReference>
<evidence type="ECO:0000256" key="1">
    <source>
        <dbReference type="ARBA" id="ARBA00010699"/>
    </source>
</evidence>
<evidence type="ECO:0000256" key="3">
    <source>
        <dbReference type="ARBA" id="ARBA00014185"/>
    </source>
</evidence>
<evidence type="ECO:0000259" key="6">
    <source>
        <dbReference type="Pfam" id="PF00551"/>
    </source>
</evidence>
<dbReference type="EMBL" id="KI913130">
    <property type="protein sequence ID" value="ETV78401.1"/>
    <property type="molecule type" value="Genomic_DNA"/>
</dbReference>
<organism evidence="8">
    <name type="scientific">Aphanomyces astaci</name>
    <name type="common">Crayfish plague agent</name>
    <dbReference type="NCBI Taxonomy" id="112090"/>
    <lineage>
        <taxon>Eukaryota</taxon>
        <taxon>Sar</taxon>
        <taxon>Stramenopiles</taxon>
        <taxon>Oomycota</taxon>
        <taxon>Saprolegniomycetes</taxon>
        <taxon>Saprolegniales</taxon>
        <taxon>Verrucalvaceae</taxon>
        <taxon>Aphanomyces</taxon>
    </lineage>
</organism>
<dbReference type="Pfam" id="PF00551">
    <property type="entry name" value="Formyl_trans_N"/>
    <property type="match status" value="1"/>
</dbReference>
<dbReference type="GeneID" id="20809949"/>
<dbReference type="RefSeq" id="XP_009831983.1">
    <property type="nucleotide sequence ID" value="XM_009833681.1"/>
</dbReference>
<dbReference type="InterPro" id="IPR036477">
    <property type="entry name" value="Formyl_transf_N_sf"/>
</dbReference>
<dbReference type="Pfam" id="PF02911">
    <property type="entry name" value="Formyl_trans_C"/>
    <property type="match status" value="1"/>
</dbReference>
<dbReference type="PANTHER" id="PTHR11138:SF5">
    <property type="entry name" value="METHIONYL-TRNA FORMYLTRANSFERASE, MITOCHONDRIAL"/>
    <property type="match status" value="1"/>
</dbReference>
<dbReference type="InterPro" id="IPR005793">
    <property type="entry name" value="Formyl_trans_C"/>
</dbReference>
<evidence type="ECO:0000256" key="4">
    <source>
        <dbReference type="ARBA" id="ARBA00022679"/>
    </source>
</evidence>
<proteinExistence type="inferred from homology"/>
<dbReference type="Gene3D" id="3.40.50.12230">
    <property type="match status" value="1"/>
</dbReference>
<gene>
    <name evidence="8" type="ORF">H257_07953</name>
</gene>
<comment type="similarity">
    <text evidence="1">Belongs to the Fmt family.</text>
</comment>
<dbReference type="GO" id="GO:0004479">
    <property type="term" value="F:methionyl-tRNA formyltransferase activity"/>
    <property type="evidence" value="ECO:0007669"/>
    <property type="project" value="UniProtKB-EC"/>
</dbReference>
<feature type="domain" description="Formyl transferase C-terminal" evidence="7">
    <location>
        <begin position="254"/>
        <end position="371"/>
    </location>
</feature>
<dbReference type="InterPro" id="IPR005794">
    <property type="entry name" value="Fmt"/>
</dbReference>
<feature type="domain" description="Formyl transferase N-terminal" evidence="6">
    <location>
        <begin position="69"/>
        <end position="231"/>
    </location>
</feature>
<keyword evidence="4 8" id="KW-0808">Transferase</keyword>
<dbReference type="InterPro" id="IPR002376">
    <property type="entry name" value="Formyl_transf_N"/>
</dbReference>